<dbReference type="Proteomes" id="UP000694523">
    <property type="component" value="Unplaced"/>
</dbReference>
<evidence type="ECO:0000256" key="2">
    <source>
        <dbReference type="ARBA" id="ARBA00022786"/>
    </source>
</evidence>
<accession>A0A8C6T1A2</accession>
<sequence length="670" mass="75111">MSKNNVEIFVKENIEMELFSSKEPCVQIQTQEEDTARPQWADLLHPLAQCTEKEACQIQDRRSSRPTYILSNVQQTPAAVDDILIEMEVLQALKISKNKAACEQKTSGPKWKKLPPQRSRFVVKDVLFLPRDQYQAQIESRMFAQRSEVSLARARMTVDHSWSAAQMDARLRLLLRGEFGKAAARRIHFTYLQCMQSSRSLFVPSAPADGWSGANVLCISALGPLYVLIQQDASSQVKHEGPSSPSLDDRKNSSPDISNENNTGHMSNDRSEELRKELQTALTLFARASPAAELPLLVRRAAALPSALKAVRRSGFCFRTTPIVSFSGEETEGHQGPLREFFRLMLQGLQETSLFEGQPGRRLLTADLTALEDWRYYEAGLLIGWSLAHSGPGPRCLHPALYQLMCGQSVSVHDFSWRDVADMEIQSHLQQLQSCSDVTLLSPGLCEWVSRCGVPEISSASAEEMPNLYKRVVKHYICDRVSTMISQLTEGLNSCDGLWDVMRAHWEAFAPVMTAACSKPLTLVDFRELFTVSFSSDCEEERLEQETVAHWESVLGRISDSDGEGPLSFEDLLMFITGVDHLPPLGFSSSFTVRFYSQGAVSSCIRLPFASTCTLELFLPRRVDGAAELMMLLTRAVQESQGFTHLHKEEKEERCKLTVGETRMTSHDVC</sequence>
<feature type="compositionally biased region" description="Polar residues" evidence="4">
    <location>
        <begin position="254"/>
        <end position="266"/>
    </location>
</feature>
<evidence type="ECO:0000256" key="4">
    <source>
        <dbReference type="SAM" id="MobiDB-lite"/>
    </source>
</evidence>
<evidence type="ECO:0000313" key="6">
    <source>
        <dbReference type="Ensembl" id="ENSNMLP00000011420.1"/>
    </source>
</evidence>
<reference evidence="6" key="2">
    <citation type="submission" date="2025-09" db="UniProtKB">
        <authorList>
            <consortium name="Ensembl"/>
        </authorList>
    </citation>
    <scope>IDENTIFICATION</scope>
</reference>
<feature type="compositionally biased region" description="Basic and acidic residues" evidence="4">
    <location>
        <begin position="237"/>
        <end position="253"/>
    </location>
</feature>
<feature type="region of interest" description="Disordered" evidence="4">
    <location>
        <begin position="237"/>
        <end position="273"/>
    </location>
</feature>
<keyword evidence="1" id="KW-0808">Transferase</keyword>
<dbReference type="PROSITE" id="PS50237">
    <property type="entry name" value="HECT"/>
    <property type="match status" value="1"/>
</dbReference>
<evidence type="ECO:0000313" key="7">
    <source>
        <dbReference type="Proteomes" id="UP000694523"/>
    </source>
</evidence>
<evidence type="ECO:0000256" key="3">
    <source>
        <dbReference type="PROSITE-ProRule" id="PRU00104"/>
    </source>
</evidence>
<dbReference type="Gene3D" id="3.30.2410.10">
    <property type="entry name" value="Hect, E3 ligase catalytic domain"/>
    <property type="match status" value="1"/>
</dbReference>
<dbReference type="GO" id="GO:0004842">
    <property type="term" value="F:ubiquitin-protein transferase activity"/>
    <property type="evidence" value="ECO:0007669"/>
    <property type="project" value="InterPro"/>
</dbReference>
<feature type="active site" description="Glycyl thioester intermediate" evidence="3">
    <location>
        <position position="613"/>
    </location>
</feature>
<reference evidence="6" key="1">
    <citation type="submission" date="2025-08" db="UniProtKB">
        <authorList>
            <consortium name="Ensembl"/>
        </authorList>
    </citation>
    <scope>IDENTIFICATION</scope>
</reference>
<evidence type="ECO:0000259" key="5">
    <source>
        <dbReference type="PROSITE" id="PS50237"/>
    </source>
</evidence>
<dbReference type="SUPFAM" id="SSF56204">
    <property type="entry name" value="Hect, E3 ligase catalytic domain"/>
    <property type="match status" value="1"/>
</dbReference>
<dbReference type="Ensembl" id="ENSNMLT00000012911.1">
    <property type="protein sequence ID" value="ENSNMLP00000011420.1"/>
    <property type="gene ID" value="ENSNMLG00000007813.1"/>
</dbReference>
<evidence type="ECO:0000256" key="1">
    <source>
        <dbReference type="ARBA" id="ARBA00022679"/>
    </source>
</evidence>
<keyword evidence="2 3" id="KW-0833">Ubl conjugation pathway</keyword>
<name>A0A8C6T1A2_9GOBI</name>
<dbReference type="Pfam" id="PF00632">
    <property type="entry name" value="HECT"/>
    <property type="match status" value="1"/>
</dbReference>
<dbReference type="InterPro" id="IPR000569">
    <property type="entry name" value="HECT_dom"/>
</dbReference>
<dbReference type="AlphaFoldDB" id="A0A8C6T1A2"/>
<proteinExistence type="predicted"/>
<organism evidence="6 7">
    <name type="scientific">Neogobius melanostomus</name>
    <name type="common">round goby</name>
    <dbReference type="NCBI Taxonomy" id="47308"/>
    <lineage>
        <taxon>Eukaryota</taxon>
        <taxon>Metazoa</taxon>
        <taxon>Chordata</taxon>
        <taxon>Craniata</taxon>
        <taxon>Vertebrata</taxon>
        <taxon>Euteleostomi</taxon>
        <taxon>Actinopterygii</taxon>
        <taxon>Neopterygii</taxon>
        <taxon>Teleostei</taxon>
        <taxon>Neoteleostei</taxon>
        <taxon>Acanthomorphata</taxon>
        <taxon>Gobiaria</taxon>
        <taxon>Gobiiformes</taxon>
        <taxon>Gobioidei</taxon>
        <taxon>Gobiidae</taxon>
        <taxon>Benthophilinae</taxon>
        <taxon>Neogobiini</taxon>
        <taxon>Neogobius</taxon>
    </lineage>
</organism>
<feature type="domain" description="HECT" evidence="5">
    <location>
        <begin position="572"/>
        <end position="646"/>
    </location>
</feature>
<dbReference type="SMART" id="SM00119">
    <property type="entry name" value="HECTc"/>
    <property type="match status" value="1"/>
</dbReference>
<dbReference type="Gene3D" id="3.90.1750.10">
    <property type="entry name" value="Hect, E3 ligase catalytic domains"/>
    <property type="match status" value="1"/>
</dbReference>
<dbReference type="InterPro" id="IPR035983">
    <property type="entry name" value="Hect_E3_ubiquitin_ligase"/>
</dbReference>
<protein>
    <recommendedName>
        <fullName evidence="5">HECT domain-containing protein</fullName>
    </recommendedName>
</protein>
<keyword evidence="7" id="KW-1185">Reference proteome</keyword>